<evidence type="ECO:0000256" key="1">
    <source>
        <dbReference type="ARBA" id="ARBA00022763"/>
    </source>
</evidence>
<reference evidence="5 6" key="1">
    <citation type="submission" date="2013-08" db="EMBL/GenBank/DDBJ databases">
        <title>The genome sequence of Skermanella stibiiresistens.</title>
        <authorList>
            <person name="Zhu W."/>
            <person name="Wang G."/>
        </authorList>
    </citation>
    <scope>NUCLEOTIDE SEQUENCE [LARGE SCALE GENOMIC DNA]</scope>
    <source>
        <strain evidence="5 6">SB22</strain>
    </source>
</reference>
<evidence type="ECO:0000259" key="4">
    <source>
        <dbReference type="Pfam" id="PF03167"/>
    </source>
</evidence>
<dbReference type="Proteomes" id="UP000019486">
    <property type="component" value="Unassembled WGS sequence"/>
</dbReference>
<dbReference type="InterPro" id="IPR015637">
    <property type="entry name" value="MUG/TDG"/>
</dbReference>
<evidence type="ECO:0000313" key="6">
    <source>
        <dbReference type="Proteomes" id="UP000019486"/>
    </source>
</evidence>
<feature type="domain" description="Uracil-DNA glycosylase-like" evidence="4">
    <location>
        <begin position="2"/>
        <end position="142"/>
    </location>
</feature>
<evidence type="ECO:0000256" key="2">
    <source>
        <dbReference type="ARBA" id="ARBA00022801"/>
    </source>
</evidence>
<sequence>MPDVLAPDLDLVLCGTAPSRASKQAGAYYAKPGNKFWPTLHLVGLTPRLMRPHEYADVLNHGLGLTDLCKTEWGSDHELTKQAFDVAGFTEKIARYRPAAVAFDSKNAGKTFFRRATVAYGRQEETLCGAVIFIVPSPSGRASVFWDEGPWRELGDFVARRRVLRGAWSG</sequence>
<keyword evidence="1" id="KW-0227">DNA damage</keyword>
<dbReference type="GO" id="GO:0004844">
    <property type="term" value="F:uracil DNA N-glycosylase activity"/>
    <property type="evidence" value="ECO:0007669"/>
    <property type="project" value="TreeGrafter"/>
</dbReference>
<proteinExistence type="predicted"/>
<comment type="caution">
    <text evidence="5">The sequence shown here is derived from an EMBL/GenBank/DDBJ whole genome shotgun (WGS) entry which is preliminary data.</text>
</comment>
<dbReference type="InterPro" id="IPR005122">
    <property type="entry name" value="Uracil-DNA_glycosylase-like"/>
</dbReference>
<dbReference type="Pfam" id="PF03167">
    <property type="entry name" value="UDG"/>
    <property type="match status" value="1"/>
</dbReference>
<evidence type="ECO:0000256" key="3">
    <source>
        <dbReference type="ARBA" id="ARBA00023204"/>
    </source>
</evidence>
<organism evidence="5 6">
    <name type="scientific">Skermanella stibiiresistens SB22</name>
    <dbReference type="NCBI Taxonomy" id="1385369"/>
    <lineage>
        <taxon>Bacteria</taxon>
        <taxon>Pseudomonadati</taxon>
        <taxon>Pseudomonadota</taxon>
        <taxon>Alphaproteobacteria</taxon>
        <taxon>Rhodospirillales</taxon>
        <taxon>Azospirillaceae</taxon>
        <taxon>Skermanella</taxon>
    </lineage>
</organism>
<keyword evidence="6" id="KW-1185">Reference proteome</keyword>
<dbReference type="SUPFAM" id="SSF52141">
    <property type="entry name" value="Uracil-DNA glycosylase-like"/>
    <property type="match status" value="1"/>
</dbReference>
<evidence type="ECO:0000313" key="5">
    <source>
        <dbReference type="EMBL" id="EWY39830.1"/>
    </source>
</evidence>
<dbReference type="Gene3D" id="3.40.470.10">
    <property type="entry name" value="Uracil-DNA glycosylase-like domain"/>
    <property type="match status" value="1"/>
</dbReference>
<dbReference type="CDD" id="cd10028">
    <property type="entry name" value="UDG-F2_TDG_MUG"/>
    <property type="match status" value="1"/>
</dbReference>
<dbReference type="GO" id="GO:0006285">
    <property type="term" value="P:base-excision repair, AP site formation"/>
    <property type="evidence" value="ECO:0007669"/>
    <property type="project" value="InterPro"/>
</dbReference>
<dbReference type="PANTHER" id="PTHR12159">
    <property type="entry name" value="G/T AND G/U MISMATCH-SPECIFIC DNA GLYCOSYLASE"/>
    <property type="match status" value="1"/>
</dbReference>
<dbReference type="STRING" id="1385369.N825_04815"/>
<gene>
    <name evidence="5" type="ORF">N825_04815</name>
</gene>
<protein>
    <submittedName>
        <fullName evidence="5">Glycosylase</fullName>
    </submittedName>
</protein>
<keyword evidence="2" id="KW-0378">Hydrolase</keyword>
<dbReference type="AlphaFoldDB" id="W9H0X5"/>
<dbReference type="GO" id="GO:0008263">
    <property type="term" value="F:pyrimidine-specific mismatch base pair DNA N-glycosylase activity"/>
    <property type="evidence" value="ECO:0007669"/>
    <property type="project" value="TreeGrafter"/>
</dbReference>
<dbReference type="EMBL" id="AVFL01000010">
    <property type="protein sequence ID" value="EWY39830.1"/>
    <property type="molecule type" value="Genomic_DNA"/>
</dbReference>
<keyword evidence="3" id="KW-0234">DNA repair</keyword>
<dbReference type="PANTHER" id="PTHR12159:SF9">
    <property type="entry name" value="G_T MISMATCH-SPECIFIC THYMINE DNA GLYCOSYLASE"/>
    <property type="match status" value="1"/>
</dbReference>
<name>W9H0X5_9PROT</name>
<dbReference type="InterPro" id="IPR036895">
    <property type="entry name" value="Uracil-DNA_glycosylase-like_sf"/>
</dbReference>
<accession>W9H0X5</accession>